<dbReference type="EMBL" id="PDLN01000005">
    <property type="protein sequence ID" value="RDW85693.1"/>
    <property type="molecule type" value="Genomic_DNA"/>
</dbReference>
<gene>
    <name evidence="3" type="ORF">BP5796_04018</name>
</gene>
<dbReference type="OrthoDB" id="4769676at2759"/>
<evidence type="ECO:0000313" key="3">
    <source>
        <dbReference type="EMBL" id="RDW85693.1"/>
    </source>
</evidence>
<comment type="caution">
    <text evidence="3">The sequence shown here is derived from an EMBL/GenBank/DDBJ whole genome shotgun (WGS) entry which is preliminary data.</text>
</comment>
<keyword evidence="2" id="KW-0472">Membrane</keyword>
<organism evidence="3 4">
    <name type="scientific">Coleophoma crateriformis</name>
    <dbReference type="NCBI Taxonomy" id="565419"/>
    <lineage>
        <taxon>Eukaryota</taxon>
        <taxon>Fungi</taxon>
        <taxon>Dikarya</taxon>
        <taxon>Ascomycota</taxon>
        <taxon>Pezizomycotina</taxon>
        <taxon>Leotiomycetes</taxon>
        <taxon>Helotiales</taxon>
        <taxon>Dermateaceae</taxon>
        <taxon>Coleophoma</taxon>
    </lineage>
</organism>
<feature type="compositionally biased region" description="Basic and acidic residues" evidence="1">
    <location>
        <begin position="41"/>
        <end position="68"/>
    </location>
</feature>
<proteinExistence type="predicted"/>
<dbReference type="Proteomes" id="UP000256328">
    <property type="component" value="Unassembled WGS sequence"/>
</dbReference>
<feature type="compositionally biased region" description="Polar residues" evidence="1">
    <location>
        <begin position="22"/>
        <end position="40"/>
    </location>
</feature>
<reference evidence="3 4" key="1">
    <citation type="journal article" date="2018" name="IMA Fungus">
        <title>IMA Genome-F 9: Draft genome sequence of Annulohypoxylon stygium, Aspergillus mulundensis, Berkeleyomyces basicola (syn. Thielaviopsis basicola), Ceratocystis smalleyi, two Cercospora beticola strains, Coleophoma cylindrospora, Fusarium fracticaudum, Phialophora cf. hyalina, and Morchella septimelata.</title>
        <authorList>
            <person name="Wingfield B.D."/>
            <person name="Bills G.F."/>
            <person name="Dong Y."/>
            <person name="Huang W."/>
            <person name="Nel W.J."/>
            <person name="Swalarsk-Parry B.S."/>
            <person name="Vaghefi N."/>
            <person name="Wilken P.M."/>
            <person name="An Z."/>
            <person name="de Beer Z.W."/>
            <person name="De Vos L."/>
            <person name="Chen L."/>
            <person name="Duong T.A."/>
            <person name="Gao Y."/>
            <person name="Hammerbacher A."/>
            <person name="Kikkert J.R."/>
            <person name="Li Y."/>
            <person name="Li H."/>
            <person name="Li K."/>
            <person name="Li Q."/>
            <person name="Liu X."/>
            <person name="Ma X."/>
            <person name="Naidoo K."/>
            <person name="Pethybridge S.J."/>
            <person name="Sun J."/>
            <person name="Steenkamp E.T."/>
            <person name="van der Nest M.A."/>
            <person name="van Wyk S."/>
            <person name="Wingfield M.J."/>
            <person name="Xiong C."/>
            <person name="Yue Q."/>
            <person name="Zhang X."/>
        </authorList>
    </citation>
    <scope>NUCLEOTIDE SEQUENCE [LARGE SCALE GENOMIC DNA]</scope>
    <source>
        <strain evidence="3 4">BP5796</strain>
    </source>
</reference>
<keyword evidence="4" id="KW-1185">Reference proteome</keyword>
<evidence type="ECO:0000256" key="1">
    <source>
        <dbReference type="SAM" id="MobiDB-lite"/>
    </source>
</evidence>
<sequence>MTKSSTWNLSRLLDLESRGDGVQNSEPDPQYQTSPITRSATSDDKTQNPKAKENEMTKAMGAREDRGLSKGRSLISRGQKATSKVLLGLIPNKAGNDSGSGGTKKKLNHKPFTLRNQLGGTIGNSWINILLLAVPIRIALNYSPGVSKAVVFAVNLISIVPLVAMLSFATEEISIYVGENLGVLVG</sequence>
<accession>A0A3D8SHB6</accession>
<feature type="region of interest" description="Disordered" evidence="1">
    <location>
        <begin position="1"/>
        <end position="74"/>
    </location>
</feature>
<keyword evidence="2" id="KW-0812">Transmembrane</keyword>
<dbReference type="AlphaFoldDB" id="A0A3D8SHB6"/>
<name>A0A3D8SHB6_9HELO</name>
<keyword evidence="2" id="KW-1133">Transmembrane helix</keyword>
<feature type="transmembrane region" description="Helical" evidence="2">
    <location>
        <begin position="125"/>
        <end position="143"/>
    </location>
</feature>
<feature type="transmembrane region" description="Helical" evidence="2">
    <location>
        <begin position="149"/>
        <end position="169"/>
    </location>
</feature>
<evidence type="ECO:0000256" key="2">
    <source>
        <dbReference type="SAM" id="Phobius"/>
    </source>
</evidence>
<protein>
    <submittedName>
        <fullName evidence="3">Uncharacterized protein</fullName>
    </submittedName>
</protein>
<evidence type="ECO:0000313" key="4">
    <source>
        <dbReference type="Proteomes" id="UP000256328"/>
    </source>
</evidence>